<evidence type="ECO:0000313" key="11">
    <source>
        <dbReference type="Proteomes" id="UP000228859"/>
    </source>
</evidence>
<dbReference type="HAMAP" id="MF_00092">
    <property type="entry name" value="MutS2"/>
    <property type="match status" value="1"/>
</dbReference>
<dbReference type="InterPro" id="IPR045076">
    <property type="entry name" value="MutS"/>
</dbReference>
<keyword evidence="4 7" id="KW-0067">ATP-binding</keyword>
<dbReference type="SUPFAM" id="SSF160443">
    <property type="entry name" value="SMR domain-like"/>
    <property type="match status" value="1"/>
</dbReference>
<dbReference type="GO" id="GO:0004519">
    <property type="term" value="F:endonuclease activity"/>
    <property type="evidence" value="ECO:0007669"/>
    <property type="project" value="UniProtKB-UniRule"/>
</dbReference>
<reference evidence="10 11" key="1">
    <citation type="journal article" date="2017" name="Front. Microbiol.">
        <title>Comparative Genomic Analysis of the Class Epsilonproteobacteria and Proposed Reclassification to Epsilonbacteraeota (phyl. nov.).</title>
        <authorList>
            <person name="Waite D.W."/>
            <person name="Vanwonterghem I."/>
            <person name="Rinke C."/>
            <person name="Parks D.H."/>
            <person name="Zhang Y."/>
            <person name="Takai K."/>
            <person name="Sievert S.M."/>
            <person name="Simon J."/>
            <person name="Campbell B.J."/>
            <person name="Hanson T.E."/>
            <person name="Woyke T."/>
            <person name="Klotz M.G."/>
            <person name="Hugenholtz P."/>
        </authorList>
    </citation>
    <scope>NUCLEOTIDE SEQUENCE [LARGE SCALE GENOMIC DNA]</scope>
    <source>
        <strain evidence="10">UBA12443</strain>
    </source>
</reference>
<evidence type="ECO:0000256" key="2">
    <source>
        <dbReference type="ARBA" id="ARBA00022741"/>
    </source>
</evidence>
<dbReference type="InterPro" id="IPR000432">
    <property type="entry name" value="DNA_mismatch_repair_MutS_C"/>
</dbReference>
<dbReference type="EC" id="3.1.-.-" evidence="7"/>
<evidence type="ECO:0000256" key="6">
    <source>
        <dbReference type="ARBA" id="ARBA00023125"/>
    </source>
</evidence>
<dbReference type="GO" id="GO:0045910">
    <property type="term" value="P:negative regulation of DNA recombination"/>
    <property type="evidence" value="ECO:0007669"/>
    <property type="project" value="InterPro"/>
</dbReference>
<keyword evidence="7 10" id="KW-0255">Endonuclease</keyword>
<keyword evidence="8" id="KW-0175">Coiled coil</keyword>
<evidence type="ECO:0000259" key="9">
    <source>
        <dbReference type="PROSITE" id="PS50828"/>
    </source>
</evidence>
<dbReference type="PANTHER" id="PTHR48466:SF2">
    <property type="entry name" value="OS10G0509000 PROTEIN"/>
    <property type="match status" value="1"/>
</dbReference>
<evidence type="ECO:0000256" key="8">
    <source>
        <dbReference type="SAM" id="Coils"/>
    </source>
</evidence>
<dbReference type="PANTHER" id="PTHR48466">
    <property type="entry name" value="OS10G0509000 PROTEIN-RELATED"/>
    <property type="match status" value="1"/>
</dbReference>
<dbReference type="SMART" id="SM00463">
    <property type="entry name" value="SMR"/>
    <property type="match status" value="1"/>
</dbReference>
<dbReference type="GO" id="GO:0140664">
    <property type="term" value="F:ATP-dependent DNA damage sensor activity"/>
    <property type="evidence" value="ECO:0007669"/>
    <property type="project" value="InterPro"/>
</dbReference>
<dbReference type="GO" id="GO:0019843">
    <property type="term" value="F:rRNA binding"/>
    <property type="evidence" value="ECO:0007669"/>
    <property type="project" value="UniProtKB-UniRule"/>
</dbReference>
<dbReference type="GO" id="GO:0016887">
    <property type="term" value="F:ATP hydrolysis activity"/>
    <property type="evidence" value="ECO:0007669"/>
    <property type="project" value="InterPro"/>
</dbReference>
<dbReference type="GO" id="GO:0030983">
    <property type="term" value="F:mismatched DNA binding"/>
    <property type="evidence" value="ECO:0007669"/>
    <property type="project" value="InterPro"/>
</dbReference>
<keyword evidence="6 7" id="KW-0238">DNA-binding</keyword>
<dbReference type="EMBL" id="DLUI01000073">
    <property type="protein sequence ID" value="DAB38561.1"/>
    <property type="molecule type" value="Genomic_DNA"/>
</dbReference>
<dbReference type="NCBIfam" id="TIGR01069">
    <property type="entry name" value="mutS2"/>
    <property type="match status" value="1"/>
</dbReference>
<keyword evidence="7" id="KW-0540">Nuclease</keyword>
<dbReference type="SMART" id="SM00534">
    <property type="entry name" value="MUTSac"/>
    <property type="match status" value="1"/>
</dbReference>
<comment type="subunit">
    <text evidence="7">Homodimer. Binds to stalled ribosomes, contacting rRNA.</text>
</comment>
<evidence type="ECO:0000256" key="4">
    <source>
        <dbReference type="ARBA" id="ARBA00022840"/>
    </source>
</evidence>
<evidence type="ECO:0000256" key="7">
    <source>
        <dbReference type="HAMAP-Rule" id="MF_00092"/>
    </source>
</evidence>
<dbReference type="InterPro" id="IPR002625">
    <property type="entry name" value="Smr_dom"/>
</dbReference>
<dbReference type="InterPro" id="IPR005747">
    <property type="entry name" value="MutS2"/>
</dbReference>
<dbReference type="InterPro" id="IPR036063">
    <property type="entry name" value="Smr_dom_sf"/>
</dbReference>
<keyword evidence="1 7" id="KW-0699">rRNA-binding</keyword>
<proteinExistence type="inferred from homology"/>
<dbReference type="EC" id="3.6.4.-" evidence="7"/>
<dbReference type="SUPFAM" id="SSF52540">
    <property type="entry name" value="P-loop containing nucleoside triphosphate hydrolases"/>
    <property type="match status" value="1"/>
</dbReference>
<dbReference type="Proteomes" id="UP000228859">
    <property type="component" value="Unassembled WGS sequence"/>
</dbReference>
<dbReference type="PROSITE" id="PS50828">
    <property type="entry name" value="SMR"/>
    <property type="match status" value="1"/>
</dbReference>
<keyword evidence="2 7" id="KW-0547">Nucleotide-binding</keyword>
<dbReference type="InterPro" id="IPR027417">
    <property type="entry name" value="P-loop_NTPase"/>
</dbReference>
<feature type="coiled-coil region" evidence="8">
    <location>
        <begin position="497"/>
        <end position="560"/>
    </location>
</feature>
<comment type="similarity">
    <text evidence="7">Belongs to the DNA mismatch repair MutS family. MutS2 subfamily.</text>
</comment>
<dbReference type="Pfam" id="PF00488">
    <property type="entry name" value="MutS_V"/>
    <property type="match status" value="1"/>
</dbReference>
<dbReference type="PIRSF" id="PIRSF005814">
    <property type="entry name" value="MutS_YshD"/>
    <property type="match status" value="1"/>
</dbReference>
<evidence type="ECO:0000256" key="1">
    <source>
        <dbReference type="ARBA" id="ARBA00022730"/>
    </source>
</evidence>
<sequence>MSSLSSNLAELFGKLDLLPHIASLEHFFSREQNIAIPGDQERHYRYIQALDALEFKAPPKSVAFESIINHLKKQGVLRFEEIHELLKVVRYFRLMRNHEFAGIIGEWMGTIIIPEPFNEIDEYFDHEGNFIESRDEELHRIAQRIKAIKTEINDSIKRLFHTQKLAPYLVDTQIHYINDEETLLVRGGFNHALKGSVVGRTGAGFFYVAPDAVLRSKEQLRYVLQERETKLYEYAKRFSSKLSNLVPFIGFIDREFDRYDHYQARVLFARARDYAILKPQNNADIVLEEFSHPAIHKPKPISVDFRSNLLMITGVNAGGKTMLLKSLLSASLMAKYLIPMKINPHKSRIGSFKRIEAVIDDPQSVSNDISTFAGRMVQFSHLFEHKSALVGVDEIELGTDSDEAAALFAIVLDELIKRGQKIIVTTHHKRLAALMADRDDVELMAALYDEERRLPTYEFLQGVIGKSYAFETATRYGINPAIITRAKALYGENHEKLSVLIERGSELERELKRKNREVDERLETLKSQERDLKEAREYLRTELEAEKAKLRTGYDEAIREAKDAAKGMDMAAIHRQLNKAQAKLPKPEPIKIAEPEPIKYEIGQAVKYRTQRGTVVSVGAKDAMIEVEGMRLRVKLTDLKPSGNLPKKPKVTVTSQIEQKSGLKLDLHGLRGEEACERMDKFLSDALLQGFDEVIIYHGIGTGKLAYAVKEFLKAHPSVKSFSDAPQHLGGFGAKVVRL</sequence>
<accession>A0A2D3WB72</accession>
<comment type="function">
    <text evidence="7">Acts as a ribosome collision sensor, splitting the ribosome into its 2 subunits. Detects stalled/collided 70S ribosomes which it binds and splits by an ATP-hydrolysis driven conformational change. Acts upstream of the ribosome quality control system (RQC), a ribosome-associated complex that mediates the extraction of incompletely synthesized nascent chains from stalled ribosomes and their subsequent degradation. Probably generates substrates for RQC.</text>
</comment>
<evidence type="ECO:0000256" key="3">
    <source>
        <dbReference type="ARBA" id="ARBA00022801"/>
    </source>
</evidence>
<comment type="caution">
    <text evidence="10">The sequence shown here is derived from an EMBL/GenBank/DDBJ whole genome shotgun (WGS) entry which is preliminary data.</text>
</comment>
<keyword evidence="3 7" id="KW-0378">Hydrolase</keyword>
<dbReference type="GO" id="GO:0043023">
    <property type="term" value="F:ribosomal large subunit binding"/>
    <property type="evidence" value="ECO:0007669"/>
    <property type="project" value="UniProtKB-UniRule"/>
</dbReference>
<protein>
    <recommendedName>
        <fullName evidence="7">Endonuclease MutS2</fullName>
        <ecNumber evidence="7">3.1.-.-</ecNumber>
    </recommendedName>
    <alternativeName>
        <fullName evidence="7">Ribosome-associated protein quality control-upstream factor</fullName>
        <shortName evidence="7">RQC-upstream factor</shortName>
        <shortName evidence="7">RqcU</shortName>
        <ecNumber evidence="7">3.6.4.-</ecNumber>
    </alternativeName>
</protein>
<dbReference type="GO" id="GO:0005524">
    <property type="term" value="F:ATP binding"/>
    <property type="evidence" value="ECO:0007669"/>
    <property type="project" value="UniProtKB-UniRule"/>
</dbReference>
<organism evidence="10 11">
    <name type="scientific">Sulfuricurvum kujiense</name>
    <dbReference type="NCBI Taxonomy" id="148813"/>
    <lineage>
        <taxon>Bacteria</taxon>
        <taxon>Pseudomonadati</taxon>
        <taxon>Campylobacterota</taxon>
        <taxon>Epsilonproteobacteria</taxon>
        <taxon>Campylobacterales</taxon>
        <taxon>Sulfurimonadaceae</taxon>
        <taxon>Sulfuricurvum</taxon>
    </lineage>
</organism>
<keyword evidence="5 7" id="KW-0694">RNA-binding</keyword>
<dbReference type="Gene3D" id="3.40.50.300">
    <property type="entry name" value="P-loop containing nucleotide triphosphate hydrolases"/>
    <property type="match status" value="1"/>
</dbReference>
<dbReference type="GO" id="GO:0072344">
    <property type="term" value="P:rescue of stalled ribosome"/>
    <property type="evidence" value="ECO:0007669"/>
    <property type="project" value="UniProtKB-UniRule"/>
</dbReference>
<dbReference type="RefSeq" id="WP_299803264.1">
    <property type="nucleotide sequence ID" value="NZ_DLUI01000073.1"/>
</dbReference>
<gene>
    <name evidence="7" type="primary">mutS2</name>
    <name evidence="7" type="synonym">rqcU</name>
    <name evidence="10" type="ORF">CFH83_05250</name>
</gene>
<dbReference type="Pfam" id="PF01713">
    <property type="entry name" value="Smr"/>
    <property type="match status" value="1"/>
</dbReference>
<dbReference type="GO" id="GO:0006298">
    <property type="term" value="P:mismatch repair"/>
    <property type="evidence" value="ECO:0007669"/>
    <property type="project" value="InterPro"/>
</dbReference>
<dbReference type="AlphaFoldDB" id="A0A2D3WB72"/>
<feature type="domain" description="Smr" evidence="9">
    <location>
        <begin position="665"/>
        <end position="739"/>
    </location>
</feature>
<comment type="function">
    <text evidence="7">Endonuclease that is involved in the suppression of homologous recombination and thus may have a key role in the control of bacterial genetic diversity.</text>
</comment>
<name>A0A2D3WB72_9BACT</name>
<feature type="binding site" evidence="7">
    <location>
        <begin position="314"/>
        <end position="321"/>
    </location>
    <ligand>
        <name>ATP</name>
        <dbReference type="ChEBI" id="CHEBI:30616"/>
    </ligand>
</feature>
<evidence type="ECO:0000313" key="10">
    <source>
        <dbReference type="EMBL" id="DAB38561.1"/>
    </source>
</evidence>
<evidence type="ECO:0000256" key="5">
    <source>
        <dbReference type="ARBA" id="ARBA00022884"/>
    </source>
</evidence>
<dbReference type="Gene3D" id="3.30.1370.110">
    <property type="match status" value="1"/>
</dbReference>